<dbReference type="PANTHER" id="PTHR10965">
    <property type="entry name" value="60S RIBOSOMAL PROTEIN L38"/>
    <property type="match status" value="1"/>
</dbReference>
<keyword evidence="3 6" id="KW-0687">Ribonucleoprotein</keyword>
<dbReference type="Pfam" id="PF01781">
    <property type="entry name" value="Ribosomal_L38e"/>
    <property type="match status" value="1"/>
</dbReference>
<evidence type="ECO:0000313" key="8">
    <source>
        <dbReference type="Proteomes" id="UP000094236"/>
    </source>
</evidence>
<dbReference type="STRING" id="669874.A0A1E4U251"/>
<dbReference type="Proteomes" id="UP000094236">
    <property type="component" value="Unassembled WGS sequence"/>
</dbReference>
<dbReference type="EMBL" id="KV454011">
    <property type="protein sequence ID" value="ODV98085.1"/>
    <property type="molecule type" value="Genomic_DNA"/>
</dbReference>
<dbReference type="GO" id="GO:0022618">
    <property type="term" value="P:protein-RNA complex assembly"/>
    <property type="evidence" value="ECO:0007669"/>
    <property type="project" value="TreeGrafter"/>
</dbReference>
<keyword evidence="2 6" id="KW-0689">Ribosomal protein</keyword>
<evidence type="ECO:0000313" key="7">
    <source>
        <dbReference type="EMBL" id="ODV98085.1"/>
    </source>
</evidence>
<gene>
    <name evidence="7" type="ORF">PACTADRAFT_185529</name>
</gene>
<dbReference type="InterPro" id="IPR038464">
    <property type="entry name" value="Ribosomal_eL38_sf"/>
</dbReference>
<evidence type="ECO:0000256" key="5">
    <source>
        <dbReference type="ARBA" id="ARBA00035338"/>
    </source>
</evidence>
<dbReference type="OrthoDB" id="10250488at2759"/>
<organism evidence="7 8">
    <name type="scientific">Pachysolen tannophilus NRRL Y-2460</name>
    <dbReference type="NCBI Taxonomy" id="669874"/>
    <lineage>
        <taxon>Eukaryota</taxon>
        <taxon>Fungi</taxon>
        <taxon>Dikarya</taxon>
        <taxon>Ascomycota</taxon>
        <taxon>Saccharomycotina</taxon>
        <taxon>Pichiomycetes</taxon>
        <taxon>Pachysolenaceae</taxon>
        <taxon>Pachysolen</taxon>
    </lineage>
</organism>
<keyword evidence="8" id="KW-1185">Reference proteome</keyword>
<evidence type="ECO:0000256" key="1">
    <source>
        <dbReference type="ARBA" id="ARBA00007803"/>
    </source>
</evidence>
<name>A0A1E4U251_PACTA</name>
<evidence type="ECO:0000256" key="3">
    <source>
        <dbReference type="ARBA" id="ARBA00023274"/>
    </source>
</evidence>
<proteinExistence type="inferred from homology"/>
<evidence type="ECO:0000256" key="2">
    <source>
        <dbReference type="ARBA" id="ARBA00022980"/>
    </source>
</evidence>
<evidence type="ECO:0000256" key="4">
    <source>
        <dbReference type="ARBA" id="ARBA00035235"/>
    </source>
</evidence>
<dbReference type="FunFam" id="3.30.720.90:FF:000002">
    <property type="entry name" value="60S ribosomal proteins L38"/>
    <property type="match status" value="1"/>
</dbReference>
<dbReference type="InterPro" id="IPR002675">
    <property type="entry name" value="Ribosomal_eL38"/>
</dbReference>
<accession>A0A1E4U251</accession>
<evidence type="ECO:0000256" key="6">
    <source>
        <dbReference type="RuleBase" id="RU003445"/>
    </source>
</evidence>
<dbReference type="GO" id="GO:0006412">
    <property type="term" value="P:translation"/>
    <property type="evidence" value="ECO:0007669"/>
    <property type="project" value="InterPro"/>
</dbReference>
<protein>
    <recommendedName>
        <fullName evidence="4">Large ribosomal subunit protein eL38</fullName>
    </recommendedName>
    <alternativeName>
        <fullName evidence="5">60S ribosomal protein L38</fullName>
    </alternativeName>
</protein>
<dbReference type="PANTHER" id="PTHR10965:SF0">
    <property type="entry name" value="LARGE RIBOSOMAL SUBUNIT PROTEIN EL38"/>
    <property type="match status" value="1"/>
</dbReference>
<dbReference type="GO" id="GO:0003735">
    <property type="term" value="F:structural constituent of ribosome"/>
    <property type="evidence" value="ECO:0007669"/>
    <property type="project" value="InterPro"/>
</dbReference>
<sequence>MAREITDIKQFIELSRRSDIKTATIKTNVKFNKVGKKFTETKFKIRGSKNLYTLVVKDVAKSKKLQQSLPPTLTVETL</sequence>
<reference evidence="8" key="1">
    <citation type="submission" date="2016-05" db="EMBL/GenBank/DDBJ databases">
        <title>Comparative genomics of biotechnologically important yeasts.</title>
        <authorList>
            <consortium name="DOE Joint Genome Institute"/>
            <person name="Riley R."/>
            <person name="Haridas S."/>
            <person name="Wolfe K.H."/>
            <person name="Lopes M.R."/>
            <person name="Hittinger C.T."/>
            <person name="Goker M."/>
            <person name="Salamov A."/>
            <person name="Wisecaver J."/>
            <person name="Long T.M."/>
            <person name="Aerts A.L."/>
            <person name="Barry K."/>
            <person name="Choi C."/>
            <person name="Clum A."/>
            <person name="Coughlan A.Y."/>
            <person name="Deshpande S."/>
            <person name="Douglass A.P."/>
            <person name="Hanson S.J."/>
            <person name="Klenk H.-P."/>
            <person name="Labutti K."/>
            <person name="Lapidus A."/>
            <person name="Lindquist E."/>
            <person name="Lipzen A."/>
            <person name="Meier-Kolthoff J.P."/>
            <person name="Ohm R.A."/>
            <person name="Otillar R.P."/>
            <person name="Pangilinan J."/>
            <person name="Peng Y."/>
            <person name="Rokas A."/>
            <person name="Rosa C.A."/>
            <person name="Scheuner C."/>
            <person name="Sibirny A.A."/>
            <person name="Slot J.C."/>
            <person name="Stielow J.B."/>
            <person name="Sun H."/>
            <person name="Kurtzman C.P."/>
            <person name="Blackwell M."/>
            <person name="Grigoriev I.V."/>
            <person name="Jeffries T.W."/>
        </authorList>
    </citation>
    <scope>NUCLEOTIDE SEQUENCE [LARGE SCALE GENOMIC DNA]</scope>
    <source>
        <strain evidence="8">NRRL Y-2460</strain>
    </source>
</reference>
<dbReference type="GO" id="GO:0022625">
    <property type="term" value="C:cytosolic large ribosomal subunit"/>
    <property type="evidence" value="ECO:0007669"/>
    <property type="project" value="EnsemblFungi"/>
</dbReference>
<dbReference type="AlphaFoldDB" id="A0A1E4U251"/>
<dbReference type="Gene3D" id="3.30.720.90">
    <property type="match status" value="1"/>
</dbReference>
<comment type="similarity">
    <text evidence="1 6">Belongs to the eukaryotic ribosomal protein eL38 family.</text>
</comment>